<gene>
    <name evidence="1" type="ORF">HMPREF1978_00528</name>
</gene>
<dbReference type="EMBL" id="AWSC01000018">
    <property type="protein sequence ID" value="ERH17366.1"/>
    <property type="molecule type" value="Genomic_DNA"/>
</dbReference>
<name>U1Q4D4_9ACTO</name>
<dbReference type="AlphaFoldDB" id="U1Q4D4"/>
<comment type="caution">
    <text evidence="1">The sequence shown here is derived from an EMBL/GenBank/DDBJ whole genome shotgun (WGS) entry which is preliminary data.</text>
</comment>
<sequence length="44" mass="4705">MRLWPQLAPPPSLACCFASRVMPDAASGSSQIKVCPTSLTPKFI</sequence>
<organism evidence="1 2">
    <name type="scientific">Actinomyces graevenitzii F0530</name>
    <dbReference type="NCBI Taxonomy" id="1321817"/>
    <lineage>
        <taxon>Bacteria</taxon>
        <taxon>Bacillati</taxon>
        <taxon>Actinomycetota</taxon>
        <taxon>Actinomycetes</taxon>
        <taxon>Actinomycetales</taxon>
        <taxon>Actinomycetaceae</taxon>
        <taxon>Actinomyces</taxon>
    </lineage>
</organism>
<proteinExistence type="predicted"/>
<dbReference type="PATRIC" id="fig|1321817.3.peg.455"/>
<dbReference type="HOGENOM" id="CLU_3211224_0_0_11"/>
<protein>
    <submittedName>
        <fullName evidence="1">Uncharacterized protein</fullName>
    </submittedName>
</protein>
<evidence type="ECO:0000313" key="1">
    <source>
        <dbReference type="EMBL" id="ERH17366.1"/>
    </source>
</evidence>
<dbReference type="Proteomes" id="UP000016481">
    <property type="component" value="Unassembled WGS sequence"/>
</dbReference>
<reference evidence="1 2" key="1">
    <citation type="submission" date="2013-08" db="EMBL/GenBank/DDBJ databases">
        <authorList>
            <person name="Weinstock G."/>
            <person name="Sodergren E."/>
            <person name="Wylie T."/>
            <person name="Fulton L."/>
            <person name="Fulton R."/>
            <person name="Fronick C."/>
            <person name="O'Laughlin M."/>
            <person name="Godfrey J."/>
            <person name="Miner T."/>
            <person name="Herter B."/>
            <person name="Appelbaum E."/>
            <person name="Cordes M."/>
            <person name="Lek S."/>
            <person name="Wollam A."/>
            <person name="Pepin K.H."/>
            <person name="Palsikar V.B."/>
            <person name="Mitreva M."/>
            <person name="Wilson R.K."/>
        </authorList>
    </citation>
    <scope>NUCLEOTIDE SEQUENCE [LARGE SCALE GENOMIC DNA]</scope>
    <source>
        <strain evidence="1 2">F0530</strain>
    </source>
</reference>
<evidence type="ECO:0000313" key="2">
    <source>
        <dbReference type="Proteomes" id="UP000016481"/>
    </source>
</evidence>
<accession>U1Q4D4</accession>